<accession>A0ABD2PRJ1</accession>
<dbReference type="PANTHER" id="PTHR46677:SF1">
    <property type="entry name" value="SMC5-SMC6 COMPLEX LOCALIZATION FACTOR PROTEIN 1"/>
    <property type="match status" value="1"/>
</dbReference>
<evidence type="ECO:0000259" key="2">
    <source>
        <dbReference type="PROSITE" id="PS50172"/>
    </source>
</evidence>
<gene>
    <name evidence="3" type="primary">TOPBP1_1</name>
    <name evidence="3" type="ORF">Ciccas_011761</name>
</gene>
<proteinExistence type="predicted"/>
<dbReference type="SUPFAM" id="SSF52113">
    <property type="entry name" value="BRCT domain"/>
    <property type="match status" value="1"/>
</dbReference>
<keyword evidence="4" id="KW-1185">Reference proteome</keyword>
<dbReference type="InterPro" id="IPR042479">
    <property type="entry name" value="Slf1"/>
</dbReference>
<feature type="region of interest" description="Disordered" evidence="1">
    <location>
        <begin position="14"/>
        <end position="75"/>
    </location>
</feature>
<dbReference type="PANTHER" id="PTHR46677">
    <property type="entry name" value="SMC5-SMC6 COMPLEX LOCALIZATION FACTOR PROTEIN 1"/>
    <property type="match status" value="1"/>
</dbReference>
<sequence length="361" mass="40584">MSNLMGDFNRRLESMLGPNFRAKLNSPSTTNGEGMEKVVTPEQSKGPRPHTPLVPRFQQRHHADGNPLRNGPDKVRWRYDDYVTPEPEPASSFTDPALIAEQTSRPAETLYDVDSGIEPQLQPDRRVVNIDFCKDTSDKDHFTSIVEKLGGTVDESFGNSTDLTHLIIPNPGRNQRFFMSLAQGKWILHKSYLEACHTAGKWLPEEPYEWGSQGTETILNSSKFQSPVMNSNLAKMLAKAATYWRKKGGKAFSGWKVVFYPPDWDKITNFQKIIEVGGGNVLTLAEAKSRGGITHAFCKPRPECQQSAPKDLQWLRIEYLSDFLTGCDQTPPKDQFALATQKNGRSLDQDAGQSLAKRTRR</sequence>
<evidence type="ECO:0000256" key="1">
    <source>
        <dbReference type="SAM" id="MobiDB-lite"/>
    </source>
</evidence>
<dbReference type="InterPro" id="IPR001357">
    <property type="entry name" value="BRCT_dom"/>
</dbReference>
<name>A0ABD2PRJ1_9PLAT</name>
<dbReference type="Pfam" id="PF00533">
    <property type="entry name" value="BRCT"/>
    <property type="match status" value="1"/>
</dbReference>
<dbReference type="AlphaFoldDB" id="A0ABD2PRJ1"/>
<organism evidence="3 4">
    <name type="scientific">Cichlidogyrus casuarinus</name>
    <dbReference type="NCBI Taxonomy" id="1844966"/>
    <lineage>
        <taxon>Eukaryota</taxon>
        <taxon>Metazoa</taxon>
        <taxon>Spiralia</taxon>
        <taxon>Lophotrochozoa</taxon>
        <taxon>Platyhelminthes</taxon>
        <taxon>Monogenea</taxon>
        <taxon>Monopisthocotylea</taxon>
        <taxon>Dactylogyridea</taxon>
        <taxon>Ancyrocephalidae</taxon>
        <taxon>Cichlidogyrus</taxon>
    </lineage>
</organism>
<dbReference type="InterPro" id="IPR036420">
    <property type="entry name" value="BRCT_dom_sf"/>
</dbReference>
<comment type="caution">
    <text evidence="3">The sequence shown here is derived from an EMBL/GenBank/DDBJ whole genome shotgun (WGS) entry which is preliminary data.</text>
</comment>
<reference evidence="3 4" key="1">
    <citation type="submission" date="2024-11" db="EMBL/GenBank/DDBJ databases">
        <title>Adaptive evolution of stress response genes in parasites aligns with host niche diversity.</title>
        <authorList>
            <person name="Hahn C."/>
            <person name="Resl P."/>
        </authorList>
    </citation>
    <scope>NUCLEOTIDE SEQUENCE [LARGE SCALE GENOMIC DNA]</scope>
    <source>
        <strain evidence="3">EGGRZ-B1_66</strain>
        <tissue evidence="3">Body</tissue>
    </source>
</reference>
<protein>
    <submittedName>
        <fullName evidence="3">DNA topoisomerase 2-binding protein 1</fullName>
    </submittedName>
</protein>
<dbReference type="Gene3D" id="3.40.50.10190">
    <property type="entry name" value="BRCT domain"/>
    <property type="match status" value="2"/>
</dbReference>
<dbReference type="Proteomes" id="UP001626550">
    <property type="component" value="Unassembled WGS sequence"/>
</dbReference>
<feature type="domain" description="BRCT" evidence="2">
    <location>
        <begin position="138"/>
        <end position="210"/>
    </location>
</feature>
<dbReference type="CDD" id="cd17738">
    <property type="entry name" value="BRCT_TopBP1_rpt7"/>
    <property type="match status" value="1"/>
</dbReference>
<evidence type="ECO:0000313" key="3">
    <source>
        <dbReference type="EMBL" id="KAL3309688.1"/>
    </source>
</evidence>
<evidence type="ECO:0000313" key="4">
    <source>
        <dbReference type="Proteomes" id="UP001626550"/>
    </source>
</evidence>
<dbReference type="FunFam" id="3.40.50.10190:FF:000018">
    <property type="entry name" value="DNA topoisomerase 2-binding protein 1"/>
    <property type="match status" value="1"/>
</dbReference>
<dbReference type="EMBL" id="JBJKFK010003637">
    <property type="protein sequence ID" value="KAL3309688.1"/>
    <property type="molecule type" value="Genomic_DNA"/>
</dbReference>
<dbReference type="PROSITE" id="PS50172">
    <property type="entry name" value="BRCT"/>
    <property type="match status" value="1"/>
</dbReference>
<feature type="region of interest" description="Disordered" evidence="1">
    <location>
        <begin position="339"/>
        <end position="361"/>
    </location>
</feature>